<dbReference type="Gene3D" id="3.60.21.10">
    <property type="match status" value="1"/>
</dbReference>
<dbReference type="InterPro" id="IPR029052">
    <property type="entry name" value="Metallo-depent_PP-like"/>
</dbReference>
<comment type="caution">
    <text evidence="6">The sequence shown here is derived from an EMBL/GenBank/DDBJ whole genome shotgun (WGS) entry which is preliminary data.</text>
</comment>
<feature type="domain" description="Calcineurin-like phosphoesterase" evidence="4">
    <location>
        <begin position="134"/>
        <end position="366"/>
    </location>
</feature>
<dbReference type="Pfam" id="PF02872">
    <property type="entry name" value="5_nucleotid_C"/>
    <property type="match status" value="1"/>
</dbReference>
<dbReference type="SUPFAM" id="SSF56300">
    <property type="entry name" value="Metallo-dependent phosphatases"/>
    <property type="match status" value="1"/>
</dbReference>
<evidence type="ECO:0008006" key="8">
    <source>
        <dbReference type="Google" id="ProtNLM"/>
    </source>
</evidence>
<dbReference type="Pfam" id="PF00149">
    <property type="entry name" value="Metallophos"/>
    <property type="match status" value="1"/>
</dbReference>
<gene>
    <name evidence="6" type="ORF">M9Y10_027609</name>
</gene>
<protein>
    <recommendedName>
        <fullName evidence="8">5'-nucleotidase</fullName>
    </recommendedName>
</protein>
<feature type="transmembrane region" description="Helical" evidence="3">
    <location>
        <begin position="795"/>
        <end position="818"/>
    </location>
</feature>
<dbReference type="InterPro" id="IPR006179">
    <property type="entry name" value="5_nucleotidase/apyrase"/>
</dbReference>
<dbReference type="PANTHER" id="PTHR11575:SF24">
    <property type="entry name" value="5'-NUCLEOTIDASE"/>
    <property type="match status" value="1"/>
</dbReference>
<name>A0ABR2H3J5_9EUKA</name>
<dbReference type="InterPro" id="IPR004843">
    <property type="entry name" value="Calcineurin-like_PHP"/>
</dbReference>
<dbReference type="InterPro" id="IPR036907">
    <property type="entry name" value="5'-Nucleotdase_C_sf"/>
</dbReference>
<dbReference type="EMBL" id="JAPFFF010000043">
    <property type="protein sequence ID" value="KAK8840787.1"/>
    <property type="molecule type" value="Genomic_DNA"/>
</dbReference>
<keyword evidence="2" id="KW-0732">Signal</keyword>
<dbReference type="Proteomes" id="UP001470230">
    <property type="component" value="Unassembled WGS sequence"/>
</dbReference>
<reference evidence="6 7" key="1">
    <citation type="submission" date="2024-04" db="EMBL/GenBank/DDBJ databases">
        <title>Tritrichomonas musculus Genome.</title>
        <authorList>
            <person name="Alves-Ferreira E."/>
            <person name="Grigg M."/>
            <person name="Lorenzi H."/>
            <person name="Galac M."/>
        </authorList>
    </citation>
    <scope>NUCLEOTIDE SEQUENCE [LARGE SCALE GENOMIC DNA]</scope>
    <source>
        <strain evidence="6 7">EAF2021</strain>
    </source>
</reference>
<dbReference type="Gene3D" id="3.90.780.10">
    <property type="entry name" value="5'-Nucleotidase, C-terminal domain"/>
    <property type="match status" value="1"/>
</dbReference>
<dbReference type="PRINTS" id="PR01607">
    <property type="entry name" value="APYRASEFAMLY"/>
</dbReference>
<keyword evidence="3" id="KW-1133">Transmembrane helix</keyword>
<organism evidence="6 7">
    <name type="scientific">Tritrichomonas musculus</name>
    <dbReference type="NCBI Taxonomy" id="1915356"/>
    <lineage>
        <taxon>Eukaryota</taxon>
        <taxon>Metamonada</taxon>
        <taxon>Parabasalia</taxon>
        <taxon>Tritrichomonadida</taxon>
        <taxon>Tritrichomonadidae</taxon>
        <taxon>Tritrichomonas</taxon>
    </lineage>
</organism>
<keyword evidence="3" id="KW-0812">Transmembrane</keyword>
<evidence type="ECO:0000313" key="7">
    <source>
        <dbReference type="Proteomes" id="UP001470230"/>
    </source>
</evidence>
<keyword evidence="7" id="KW-1185">Reference proteome</keyword>
<evidence type="ECO:0000313" key="6">
    <source>
        <dbReference type="EMBL" id="KAK8840787.1"/>
    </source>
</evidence>
<proteinExistence type="inferred from homology"/>
<evidence type="ECO:0000256" key="2">
    <source>
        <dbReference type="ARBA" id="ARBA00022729"/>
    </source>
</evidence>
<comment type="similarity">
    <text evidence="1">Belongs to the 5'-nucleotidase family.</text>
</comment>
<feature type="domain" description="5'-Nucleotidase C-terminal" evidence="5">
    <location>
        <begin position="467"/>
        <end position="614"/>
    </location>
</feature>
<accession>A0ABR2H3J5</accession>
<evidence type="ECO:0000259" key="5">
    <source>
        <dbReference type="Pfam" id="PF02872"/>
    </source>
</evidence>
<evidence type="ECO:0000256" key="3">
    <source>
        <dbReference type="SAM" id="Phobius"/>
    </source>
</evidence>
<dbReference type="SUPFAM" id="SSF55816">
    <property type="entry name" value="5'-nucleotidase (syn. UDP-sugar hydrolase), C-terminal domain"/>
    <property type="match status" value="1"/>
</dbReference>
<dbReference type="InterPro" id="IPR008334">
    <property type="entry name" value="5'-Nucleotdase_C"/>
</dbReference>
<dbReference type="PANTHER" id="PTHR11575">
    <property type="entry name" value="5'-NUCLEOTIDASE-RELATED"/>
    <property type="match status" value="1"/>
</dbReference>
<keyword evidence="3" id="KW-0472">Membrane</keyword>
<evidence type="ECO:0000256" key="1">
    <source>
        <dbReference type="ARBA" id="ARBA00006654"/>
    </source>
</evidence>
<evidence type="ECO:0000259" key="4">
    <source>
        <dbReference type="Pfam" id="PF00149"/>
    </source>
</evidence>
<sequence length="833" mass="91980">MLPIFLVIAIKLSDFCSSPKNHPSPVQIDEFDIPFDKCSISDFNNIEIQTTYSSIKKCSFRTLRLDNQLKFTINEVTSGDILTKLDIFDSIVTLNLSPNIPSSTIEGSLRINQINGAHLIINDGSFRVNPQKLIRFIHTNDVHCAYVESADSGTIGLSKFVSFVKQQKKEAKEKGYSVFSIDCGDFNQGLPLCSVSNGTTGHDAIKLAQYDAFTLGNHEWDYGHHNLYVHYKDFTDNKLPLIVANIKDNSEKEKMEFNPYIIKEINSFGNDDKSAGDDFKLRVGIFGFDTPYTNITTNPVEVKDVTFDPNIVSLSQKYVKILREEQKCDVVVLISHLGYDELDLTSNYIAESFDGIDVIIDGHSHTTLDEGAVHLNNDYSTLIAQTGSSMKNIGVVDIVVDSITKKVIGKRASLLNYENISSMNLNDDTEMINFLNAKEKEVNELTKVKVGKTLIDLDCIRQSIRVNGSSKMGFLASTAILSQAGDADIAFLNGGGIRSAIAKGDVTWGDVISVLPFGNQVVLLNISGKRLHETLRYGTRLYKQQEFGGFPVTSGVSFTIDLSKNWESVDRITNLKIVGIDGKKSVQVVNDDEHFYKLVTSDFLYNGGDGYQTITGLPRLNQYSTELNAVLEFLKSLPDATVTGNEDFFAYTRINEVGSAPQAAKKLVNKKRRSSSVVYENTVEINNGVLNLINFGINANDFKPIYNFSVKAKSIIASYVSSIEKLLGEKSEGLSFVGNNGFFMAGNKDELLFGDSLSDEGKPISKLDGKHNEIKSCSFFSKLDKNGSCKADGGIITIFVCMCAFVVIIVVLVVFLVLKMKNSKIGNSEPESA</sequence>